<name>A0A915DJJ1_9BILA</name>
<keyword evidence="1" id="KW-1133">Transmembrane helix</keyword>
<evidence type="ECO:0000259" key="2">
    <source>
        <dbReference type="Pfam" id="PF19699"/>
    </source>
</evidence>
<protein>
    <submittedName>
        <fullName evidence="4">Calsyntenin C-terminal domain-containing protein</fullName>
    </submittedName>
</protein>
<feature type="domain" description="Calsyntenin C-terminal" evidence="2">
    <location>
        <begin position="10"/>
        <end position="81"/>
    </location>
</feature>
<keyword evidence="1" id="KW-0472">Membrane</keyword>
<feature type="transmembrane region" description="Helical" evidence="1">
    <location>
        <begin position="20"/>
        <end position="48"/>
    </location>
</feature>
<dbReference type="WBParaSite" id="jg20712">
    <property type="protein sequence ID" value="jg20712"/>
    <property type="gene ID" value="jg20712"/>
</dbReference>
<evidence type="ECO:0000256" key="1">
    <source>
        <dbReference type="SAM" id="Phobius"/>
    </source>
</evidence>
<evidence type="ECO:0000313" key="3">
    <source>
        <dbReference type="Proteomes" id="UP000887574"/>
    </source>
</evidence>
<sequence length="87" mass="9551">MDLPRPKALLSHHGYEVGSQGAVAGGAVAVVVVICIGFLLVLLVIGVIKMRDSPLPVRRRNRKTTIEAMEWDDQGMNITVIVSNFYF</sequence>
<dbReference type="AlphaFoldDB" id="A0A915DJJ1"/>
<evidence type="ECO:0000313" key="4">
    <source>
        <dbReference type="WBParaSite" id="jg20712"/>
    </source>
</evidence>
<keyword evidence="3" id="KW-1185">Reference proteome</keyword>
<dbReference type="Proteomes" id="UP000887574">
    <property type="component" value="Unplaced"/>
</dbReference>
<dbReference type="InterPro" id="IPR045588">
    <property type="entry name" value="CLSTN_C"/>
</dbReference>
<organism evidence="3 4">
    <name type="scientific">Ditylenchus dipsaci</name>
    <dbReference type="NCBI Taxonomy" id="166011"/>
    <lineage>
        <taxon>Eukaryota</taxon>
        <taxon>Metazoa</taxon>
        <taxon>Ecdysozoa</taxon>
        <taxon>Nematoda</taxon>
        <taxon>Chromadorea</taxon>
        <taxon>Rhabditida</taxon>
        <taxon>Tylenchina</taxon>
        <taxon>Tylenchomorpha</taxon>
        <taxon>Sphaerularioidea</taxon>
        <taxon>Anguinidae</taxon>
        <taxon>Anguininae</taxon>
        <taxon>Ditylenchus</taxon>
    </lineage>
</organism>
<reference evidence="4" key="1">
    <citation type="submission" date="2022-11" db="UniProtKB">
        <authorList>
            <consortium name="WormBaseParasite"/>
        </authorList>
    </citation>
    <scope>IDENTIFICATION</scope>
</reference>
<proteinExistence type="predicted"/>
<dbReference type="Pfam" id="PF19699">
    <property type="entry name" value="CLSTN_C"/>
    <property type="match status" value="1"/>
</dbReference>
<accession>A0A915DJJ1</accession>
<keyword evidence="1" id="KW-0812">Transmembrane</keyword>